<evidence type="ECO:0000313" key="1">
    <source>
        <dbReference type="EMBL" id="KAJ3011864.1"/>
    </source>
</evidence>
<gene>
    <name evidence="1" type="ORF">NUW54_g2037</name>
</gene>
<reference evidence="1" key="1">
    <citation type="submission" date="2022-08" db="EMBL/GenBank/DDBJ databases">
        <title>Genome Sequence of Pycnoporus sanguineus.</title>
        <authorList>
            <person name="Buettner E."/>
        </authorList>
    </citation>
    <scope>NUCLEOTIDE SEQUENCE</scope>
    <source>
        <strain evidence="1">CG-C14</strain>
    </source>
</reference>
<keyword evidence="2" id="KW-1185">Reference proteome</keyword>
<dbReference type="EMBL" id="JANSHE010000364">
    <property type="protein sequence ID" value="KAJ3011864.1"/>
    <property type="molecule type" value="Genomic_DNA"/>
</dbReference>
<comment type="caution">
    <text evidence="1">The sequence shown here is derived from an EMBL/GenBank/DDBJ whole genome shotgun (WGS) entry which is preliminary data.</text>
</comment>
<protein>
    <submittedName>
        <fullName evidence="1">Uncharacterized protein</fullName>
    </submittedName>
</protein>
<evidence type="ECO:0000313" key="2">
    <source>
        <dbReference type="Proteomes" id="UP001144978"/>
    </source>
</evidence>
<name>A0ACC1Q6G7_9APHY</name>
<sequence length="224" mass="24527">MASEEQSTTVAESANLFDIDNYTRCSDSMDGGRFMLAAVVVHTPCNLHVKHECRLTCAAVVPEDEACYAQDEDGCDHDEGEDEAYGRQEGNVLWLSLELGVLIDLDWAHHEPRKTLEQKVHLSTGGREGRWSSAHQGIIRRRQENPGPNMERTEELNLRETLSMDIGAGSYRQGVSVHCILGSQSLWSVSLIGLPILDAILPGEHVSGLPPVQPDQLSGPSGSN</sequence>
<dbReference type="Proteomes" id="UP001144978">
    <property type="component" value="Unassembled WGS sequence"/>
</dbReference>
<organism evidence="1 2">
    <name type="scientific">Trametes sanguinea</name>
    <dbReference type="NCBI Taxonomy" id="158606"/>
    <lineage>
        <taxon>Eukaryota</taxon>
        <taxon>Fungi</taxon>
        <taxon>Dikarya</taxon>
        <taxon>Basidiomycota</taxon>
        <taxon>Agaricomycotina</taxon>
        <taxon>Agaricomycetes</taxon>
        <taxon>Polyporales</taxon>
        <taxon>Polyporaceae</taxon>
        <taxon>Trametes</taxon>
    </lineage>
</organism>
<accession>A0ACC1Q6G7</accession>
<proteinExistence type="predicted"/>